<dbReference type="Pfam" id="PF04402">
    <property type="entry name" value="SIMPL"/>
    <property type="match status" value="1"/>
</dbReference>
<gene>
    <name evidence="3" type="ORF">A2431_01695</name>
</gene>
<evidence type="ECO:0000313" key="3">
    <source>
        <dbReference type="EMBL" id="OHB16392.1"/>
    </source>
</evidence>
<keyword evidence="2" id="KW-1133">Transmembrane helix</keyword>
<evidence type="ECO:0000313" key="4">
    <source>
        <dbReference type="Proteomes" id="UP000177697"/>
    </source>
</evidence>
<keyword evidence="2" id="KW-0472">Membrane</keyword>
<dbReference type="InterPro" id="IPR007497">
    <property type="entry name" value="SIMPL/DUF541"/>
</dbReference>
<dbReference type="PANTHER" id="PTHR34387:SF2">
    <property type="entry name" value="SLR1258 PROTEIN"/>
    <property type="match status" value="1"/>
</dbReference>
<dbReference type="Gene3D" id="3.30.110.170">
    <property type="entry name" value="Protein of unknown function (DUF541), domain 1"/>
    <property type="match status" value="1"/>
</dbReference>
<feature type="coiled-coil region" evidence="1">
    <location>
        <begin position="188"/>
        <end position="215"/>
    </location>
</feature>
<dbReference type="PANTHER" id="PTHR34387">
    <property type="entry name" value="SLR1258 PROTEIN"/>
    <property type="match status" value="1"/>
</dbReference>
<protein>
    <recommendedName>
        <fullName evidence="5">DUF541 domain-containing protein</fullName>
    </recommendedName>
</protein>
<evidence type="ECO:0000256" key="2">
    <source>
        <dbReference type="SAM" id="Phobius"/>
    </source>
</evidence>
<evidence type="ECO:0000256" key="1">
    <source>
        <dbReference type="SAM" id="Coils"/>
    </source>
</evidence>
<dbReference type="InterPro" id="IPR052022">
    <property type="entry name" value="26kDa_periplasmic_antigen"/>
</dbReference>
<accession>A0A1G2V452</accession>
<dbReference type="EMBL" id="MHWW01000002">
    <property type="protein sequence ID" value="OHB16392.1"/>
    <property type="molecule type" value="Genomic_DNA"/>
</dbReference>
<proteinExistence type="predicted"/>
<name>A0A1G2V452_9BACT</name>
<keyword evidence="1" id="KW-0175">Coiled coil</keyword>
<organism evidence="3 4">
    <name type="scientific">Candidatus Zambryskibacteria bacterium RIFOXYC1_FULL_39_10</name>
    <dbReference type="NCBI Taxonomy" id="1802779"/>
    <lineage>
        <taxon>Bacteria</taxon>
        <taxon>Candidatus Zambryskiibacteriota</taxon>
    </lineage>
</organism>
<feature type="transmembrane region" description="Helical" evidence="2">
    <location>
        <begin position="17"/>
        <end position="35"/>
    </location>
</feature>
<sequence length="270" mass="29900">MFNQFFGEEGVKRVSKWAAISLILLSVFLLMKVITDFKNLPNIGKEIYPQSTIMVTGKGEAYAIPDIASFSFSVTEVGDTVKQAQEKADQKINKALSVVREAGVEDKDIKTTNYNVYPKYEWNQVVCITYPCPSGKQVLIGYEVNQTITVKVRDTEKVGDMVTKVGAAEVSNISGVEFTVDDREQYVAKAREDAIKEAKTKAKELAKQLDVKLGKMMYYNENGNYPMYYGEGMGGGAKDMAVSSVAPTRAELPTGESKITSEITITYEIK</sequence>
<keyword evidence="2" id="KW-0812">Transmembrane</keyword>
<dbReference type="AlphaFoldDB" id="A0A1G2V452"/>
<dbReference type="Gene3D" id="3.30.70.2970">
    <property type="entry name" value="Protein of unknown function (DUF541), domain 2"/>
    <property type="match status" value="1"/>
</dbReference>
<dbReference type="Proteomes" id="UP000177697">
    <property type="component" value="Unassembled WGS sequence"/>
</dbReference>
<dbReference type="GO" id="GO:0006974">
    <property type="term" value="P:DNA damage response"/>
    <property type="evidence" value="ECO:0007669"/>
    <property type="project" value="TreeGrafter"/>
</dbReference>
<evidence type="ECO:0008006" key="5">
    <source>
        <dbReference type="Google" id="ProtNLM"/>
    </source>
</evidence>
<reference evidence="3 4" key="1">
    <citation type="journal article" date="2016" name="Nat. Commun.">
        <title>Thousands of microbial genomes shed light on interconnected biogeochemical processes in an aquifer system.</title>
        <authorList>
            <person name="Anantharaman K."/>
            <person name="Brown C.T."/>
            <person name="Hug L.A."/>
            <person name="Sharon I."/>
            <person name="Castelle C.J."/>
            <person name="Probst A.J."/>
            <person name="Thomas B.C."/>
            <person name="Singh A."/>
            <person name="Wilkins M.J."/>
            <person name="Karaoz U."/>
            <person name="Brodie E.L."/>
            <person name="Williams K.H."/>
            <person name="Hubbard S.S."/>
            <person name="Banfield J.F."/>
        </authorList>
    </citation>
    <scope>NUCLEOTIDE SEQUENCE [LARGE SCALE GENOMIC DNA]</scope>
</reference>
<comment type="caution">
    <text evidence="3">The sequence shown here is derived from an EMBL/GenBank/DDBJ whole genome shotgun (WGS) entry which is preliminary data.</text>
</comment>